<proteinExistence type="inferred from homology"/>
<dbReference type="OrthoDB" id="9812372at2"/>
<accession>A0A2P6AUY7</accession>
<comment type="subcellular location">
    <subcellularLocation>
        <location evidence="1">Cell inner membrane</location>
        <topology evidence="1">Single-pass type II membrane protein</topology>
        <orientation evidence="1">Periplasmic side</orientation>
    </subcellularLocation>
</comment>
<evidence type="ECO:0000259" key="12">
    <source>
        <dbReference type="PROSITE" id="PS50198"/>
    </source>
</evidence>
<evidence type="ECO:0000256" key="1">
    <source>
        <dbReference type="ARBA" id="ARBA00004382"/>
    </source>
</evidence>
<keyword evidence="11" id="KW-0697">Rotamase</keyword>
<evidence type="ECO:0000256" key="2">
    <source>
        <dbReference type="ARBA" id="ARBA00022475"/>
    </source>
</evidence>
<dbReference type="InterPro" id="IPR023058">
    <property type="entry name" value="PPIase_PpiC_CS"/>
</dbReference>
<dbReference type="InterPro" id="IPR027304">
    <property type="entry name" value="Trigger_fact/SurA_dom_sf"/>
</dbReference>
<keyword evidence="6" id="KW-0472">Membrane</keyword>
<evidence type="ECO:0000256" key="11">
    <source>
        <dbReference type="PROSITE-ProRule" id="PRU00278"/>
    </source>
</evidence>
<dbReference type="PROSITE" id="PS50198">
    <property type="entry name" value="PPIC_PPIASE_2"/>
    <property type="match status" value="1"/>
</dbReference>
<keyword evidence="4" id="KW-0812">Transmembrane</keyword>
<keyword evidence="14" id="KW-1185">Reference proteome</keyword>
<comment type="similarity">
    <text evidence="8">Belongs to the PpiD chaperone family.</text>
</comment>
<dbReference type="Pfam" id="PF13624">
    <property type="entry name" value="SurA_N_3"/>
    <property type="match status" value="1"/>
</dbReference>
<organism evidence="13 14">
    <name type="scientific">Amnimonas aquatica</name>
    <dbReference type="NCBI Taxonomy" id="2094561"/>
    <lineage>
        <taxon>Bacteria</taxon>
        <taxon>Pseudomonadati</taxon>
        <taxon>Pseudomonadota</taxon>
        <taxon>Gammaproteobacteria</taxon>
        <taxon>Moraxellales</taxon>
        <taxon>Moraxellaceae</taxon>
        <taxon>Amnimonas</taxon>
    </lineage>
</organism>
<dbReference type="PANTHER" id="PTHR47529:SF1">
    <property type="entry name" value="PERIPLASMIC CHAPERONE PPID"/>
    <property type="match status" value="1"/>
</dbReference>
<evidence type="ECO:0000256" key="8">
    <source>
        <dbReference type="ARBA" id="ARBA00038408"/>
    </source>
</evidence>
<keyword evidence="5" id="KW-1133">Transmembrane helix</keyword>
<gene>
    <name evidence="13" type="ORF">C5O18_01370</name>
</gene>
<evidence type="ECO:0000256" key="5">
    <source>
        <dbReference type="ARBA" id="ARBA00022989"/>
    </source>
</evidence>
<evidence type="ECO:0000256" key="7">
    <source>
        <dbReference type="ARBA" id="ARBA00023186"/>
    </source>
</evidence>
<dbReference type="Gene3D" id="1.10.4030.10">
    <property type="entry name" value="Porin chaperone SurA, peptide-binding domain"/>
    <property type="match status" value="1"/>
</dbReference>
<dbReference type="Proteomes" id="UP000243900">
    <property type="component" value="Unassembled WGS sequence"/>
</dbReference>
<dbReference type="PANTHER" id="PTHR47529">
    <property type="entry name" value="PEPTIDYL-PROLYL CIS-TRANS ISOMERASE D"/>
    <property type="match status" value="1"/>
</dbReference>
<dbReference type="EMBL" id="PTQZ01000012">
    <property type="protein sequence ID" value="PQA51044.1"/>
    <property type="molecule type" value="Genomic_DNA"/>
</dbReference>
<evidence type="ECO:0000256" key="6">
    <source>
        <dbReference type="ARBA" id="ARBA00023136"/>
    </source>
</evidence>
<dbReference type="InterPro" id="IPR046357">
    <property type="entry name" value="PPIase_dom_sf"/>
</dbReference>
<dbReference type="Pfam" id="PF13616">
    <property type="entry name" value="Rotamase_3"/>
    <property type="match status" value="1"/>
</dbReference>
<dbReference type="InterPro" id="IPR000297">
    <property type="entry name" value="PPIase_PpiC"/>
</dbReference>
<evidence type="ECO:0000313" key="14">
    <source>
        <dbReference type="Proteomes" id="UP000243900"/>
    </source>
</evidence>
<sequence length="630" mass="68270">MQEFREMVRGWLGKSLLALLAIPFVFVGIESYFGGSSDPVVAEVDGNEINQSLLDRAVDNQRQQLLARMGPDAVLSASEQAVLRERVLDSLIQRQLLTDAAERAGYRVSDATVQQLIRDTPTFQEGGQFSPQRYMLALSQIGETPKTFPARARQEIVTTQRLSGWLMSSFVTTAELDQLAALDGQQRDVSYAVIPASRFQAQATVSEAEIKADYDKSGDRFRTPEQVSVQYLLLTRDQFAAQAKVEPADIQARYDERIKVLSANEERRASHILIAVDDKTKDADAKARIEKLAKEVAEGADFAALAKANSSDPASAPNGGDLGYAAHGMYVPEFDSALFGLARPGDVSAVIKTQFGYHLIKLADIRRPDVPSLESLRPALEKEAREAKADELYSHAVEKLDAEVYESADLQEPARLNQIGVQTTPLFERTGGAGIAAERRVVDTAFSDDVVKDRKNSAAITLKDGSTLWLRLASHQPARKLPLAEVSDAIQARLKQQKALALALAEAEKVRDASKGKSLAEAAAAAGLSLQTQAGVGRRTVLASPELLTDVFRAPRPVDGKPVAVAVKLGDAAAVLQVTAVKPGEALAPEERSVTQGMLAQNRGQQELQDVLGFLKQEAKVKLHKSASAD</sequence>
<comment type="caution">
    <text evidence="13">The sequence shown here is derived from an EMBL/GenBank/DDBJ whole genome shotgun (WGS) entry which is preliminary data.</text>
</comment>
<feature type="domain" description="PpiC" evidence="12">
    <location>
        <begin position="264"/>
        <end position="364"/>
    </location>
</feature>
<name>A0A2P6AUY7_9GAMM</name>
<keyword evidence="2" id="KW-1003">Cell membrane</keyword>
<evidence type="ECO:0000256" key="10">
    <source>
        <dbReference type="ARBA" id="ARBA00042775"/>
    </source>
</evidence>
<dbReference type="GO" id="GO:0003755">
    <property type="term" value="F:peptidyl-prolyl cis-trans isomerase activity"/>
    <property type="evidence" value="ECO:0007669"/>
    <property type="project" value="UniProtKB-KW"/>
</dbReference>
<reference evidence="14" key="1">
    <citation type="submission" date="2018-02" db="EMBL/GenBank/DDBJ databases">
        <title>Genome sequencing of Solimonas sp. HR-BB.</title>
        <authorList>
            <person name="Lee Y."/>
            <person name="Jeon C.O."/>
        </authorList>
    </citation>
    <scope>NUCLEOTIDE SEQUENCE [LARGE SCALE GENOMIC DNA]</scope>
    <source>
        <strain evidence="14">HR-E</strain>
    </source>
</reference>
<evidence type="ECO:0000313" key="13">
    <source>
        <dbReference type="EMBL" id="PQA51044.1"/>
    </source>
</evidence>
<dbReference type="Gene3D" id="3.10.50.40">
    <property type="match status" value="1"/>
</dbReference>
<dbReference type="SUPFAM" id="SSF54534">
    <property type="entry name" value="FKBP-like"/>
    <property type="match status" value="1"/>
</dbReference>
<protein>
    <recommendedName>
        <fullName evidence="9">Periplasmic chaperone PpiD</fullName>
    </recommendedName>
    <alternativeName>
        <fullName evidence="10">Periplasmic folding chaperone</fullName>
    </alternativeName>
</protein>
<dbReference type="AlphaFoldDB" id="A0A2P6AUY7"/>
<dbReference type="SUPFAM" id="SSF109998">
    <property type="entry name" value="Triger factor/SurA peptide-binding domain-like"/>
    <property type="match status" value="1"/>
</dbReference>
<evidence type="ECO:0000256" key="4">
    <source>
        <dbReference type="ARBA" id="ARBA00022692"/>
    </source>
</evidence>
<dbReference type="InterPro" id="IPR052029">
    <property type="entry name" value="PpiD_chaperone"/>
</dbReference>
<dbReference type="GO" id="GO:0005886">
    <property type="term" value="C:plasma membrane"/>
    <property type="evidence" value="ECO:0007669"/>
    <property type="project" value="UniProtKB-SubCell"/>
</dbReference>
<keyword evidence="11" id="KW-0413">Isomerase</keyword>
<evidence type="ECO:0000256" key="3">
    <source>
        <dbReference type="ARBA" id="ARBA00022519"/>
    </source>
</evidence>
<keyword evidence="7" id="KW-0143">Chaperone</keyword>
<evidence type="ECO:0000256" key="9">
    <source>
        <dbReference type="ARBA" id="ARBA00040743"/>
    </source>
</evidence>
<dbReference type="PROSITE" id="PS01096">
    <property type="entry name" value="PPIC_PPIASE_1"/>
    <property type="match status" value="1"/>
</dbReference>
<dbReference type="RefSeq" id="WP_105191087.1">
    <property type="nucleotide sequence ID" value="NZ_PTQZ01000012.1"/>
</dbReference>
<keyword evidence="3" id="KW-0997">Cell inner membrane</keyword>